<dbReference type="InterPro" id="IPR053234">
    <property type="entry name" value="RPM1_Interactor"/>
</dbReference>
<keyword evidence="3" id="KW-1185">Reference proteome</keyword>
<protein>
    <submittedName>
        <fullName evidence="2">Uncharacterized protein</fullName>
    </submittedName>
</protein>
<dbReference type="EMBL" id="JARPOI010000009">
    <property type="protein sequence ID" value="KAJ9174354.1"/>
    <property type="molecule type" value="Genomic_DNA"/>
</dbReference>
<proteinExistence type="predicted"/>
<feature type="compositionally biased region" description="Basic and acidic residues" evidence="1">
    <location>
        <begin position="1"/>
        <end position="12"/>
    </location>
</feature>
<feature type="region of interest" description="Disordered" evidence="1">
    <location>
        <begin position="1"/>
        <end position="21"/>
    </location>
</feature>
<evidence type="ECO:0000256" key="1">
    <source>
        <dbReference type="SAM" id="MobiDB-lite"/>
    </source>
</evidence>
<accession>A0ABQ9M630</accession>
<dbReference type="PANTHER" id="PTHR33443:SF30">
    <property type="entry name" value="SARCOSINE DEHYDROGENASE-2C PROTEIN"/>
    <property type="match status" value="1"/>
</dbReference>
<gene>
    <name evidence="2" type="ORF">P3X46_017384</name>
</gene>
<comment type="caution">
    <text evidence="2">The sequence shown here is derived from an EMBL/GenBank/DDBJ whole genome shotgun (WGS) entry which is preliminary data.</text>
</comment>
<dbReference type="PANTHER" id="PTHR33443">
    <property type="entry name" value="ZGC:112980"/>
    <property type="match status" value="1"/>
</dbReference>
<reference evidence="2" key="1">
    <citation type="journal article" date="2023" name="Plant Biotechnol. J.">
        <title>Chromosome-level wild Hevea brasiliensis genome provides new tools for genomic-assisted breeding and valuable loci to elevate rubber yield.</title>
        <authorList>
            <person name="Cheng H."/>
            <person name="Song X."/>
            <person name="Hu Y."/>
            <person name="Wu T."/>
            <person name="Yang Q."/>
            <person name="An Z."/>
            <person name="Feng S."/>
            <person name="Deng Z."/>
            <person name="Wu W."/>
            <person name="Zeng X."/>
            <person name="Tu M."/>
            <person name="Wang X."/>
            <person name="Huang H."/>
        </authorList>
    </citation>
    <scope>NUCLEOTIDE SEQUENCE</scope>
    <source>
        <strain evidence="2">MT/VB/25A 57/8</strain>
    </source>
</reference>
<evidence type="ECO:0000313" key="3">
    <source>
        <dbReference type="Proteomes" id="UP001174677"/>
    </source>
</evidence>
<sequence>MKDMEKAVEIKDSTSSSSSVEDQETPLRPIFCLKKKVDLKIFEEIYDCFILDFDPVEPIRCISSLSVSSNDDLSVIAEKGQVACRDYPHARHLCLKYPFDSTPHEKFCHMCYCYVCDLVAPCKYWNDPTSAHCHASEHTDAWKLKRNLRKNQPPLYS</sequence>
<organism evidence="2 3">
    <name type="scientific">Hevea brasiliensis</name>
    <name type="common">Para rubber tree</name>
    <name type="synonym">Siphonia brasiliensis</name>
    <dbReference type="NCBI Taxonomy" id="3981"/>
    <lineage>
        <taxon>Eukaryota</taxon>
        <taxon>Viridiplantae</taxon>
        <taxon>Streptophyta</taxon>
        <taxon>Embryophyta</taxon>
        <taxon>Tracheophyta</taxon>
        <taxon>Spermatophyta</taxon>
        <taxon>Magnoliopsida</taxon>
        <taxon>eudicotyledons</taxon>
        <taxon>Gunneridae</taxon>
        <taxon>Pentapetalae</taxon>
        <taxon>rosids</taxon>
        <taxon>fabids</taxon>
        <taxon>Malpighiales</taxon>
        <taxon>Euphorbiaceae</taxon>
        <taxon>Crotonoideae</taxon>
        <taxon>Micrandreae</taxon>
        <taxon>Hevea</taxon>
    </lineage>
</organism>
<name>A0ABQ9M630_HEVBR</name>
<evidence type="ECO:0000313" key="2">
    <source>
        <dbReference type="EMBL" id="KAJ9174354.1"/>
    </source>
</evidence>
<dbReference type="Proteomes" id="UP001174677">
    <property type="component" value="Chromosome 9"/>
</dbReference>